<dbReference type="Pfam" id="PF00400">
    <property type="entry name" value="WD40"/>
    <property type="match status" value="3"/>
</dbReference>
<dbReference type="Proteomes" id="UP000270094">
    <property type="component" value="Unassembled WGS sequence"/>
</dbReference>
<accession>A0A3P7IPP3</accession>
<reference evidence="4 5" key="1">
    <citation type="submission" date="2018-11" db="EMBL/GenBank/DDBJ databases">
        <authorList>
            <consortium name="Pathogen Informatics"/>
        </authorList>
    </citation>
    <scope>NUCLEOTIDE SEQUENCE [LARGE SCALE GENOMIC DNA]</scope>
</reference>
<dbReference type="InterPro" id="IPR036322">
    <property type="entry name" value="WD40_repeat_dom_sf"/>
</dbReference>
<evidence type="ECO:0000256" key="1">
    <source>
        <dbReference type="ARBA" id="ARBA00022574"/>
    </source>
</evidence>
<proteinExistence type="predicted"/>
<feature type="non-terminal residue" evidence="4">
    <location>
        <position position="181"/>
    </location>
</feature>
<dbReference type="InterPro" id="IPR015943">
    <property type="entry name" value="WD40/YVTN_repeat-like_dom_sf"/>
</dbReference>
<evidence type="ECO:0000313" key="4">
    <source>
        <dbReference type="EMBL" id="VDM68959.1"/>
    </source>
</evidence>
<dbReference type="AlphaFoldDB" id="A0A3P7IPP3"/>
<dbReference type="Gene3D" id="2.130.10.10">
    <property type="entry name" value="YVTN repeat-like/Quinoprotein amine dehydrogenase"/>
    <property type="match status" value="1"/>
</dbReference>
<dbReference type="OrthoDB" id="9990676at2759"/>
<evidence type="ECO:0000256" key="2">
    <source>
        <dbReference type="ARBA" id="ARBA00022737"/>
    </source>
</evidence>
<dbReference type="EMBL" id="UYYB01010594">
    <property type="protein sequence ID" value="VDM68959.1"/>
    <property type="molecule type" value="Genomic_DNA"/>
</dbReference>
<dbReference type="PANTHER" id="PTHR19848">
    <property type="entry name" value="WD40 REPEAT PROTEIN"/>
    <property type="match status" value="1"/>
</dbReference>
<sequence>MSFTEHTGSVVSLQLTMNNEFLISGSGDFIVQMWSLKTGQCISRMGGLMAPVSCITITSNDAFVAVACEDETLRIFSTVSGQELHELMGHEGRVNALVCAQDDCQLFAATKSKIYCYDIHNGVIVDTLDCQLPYLVYSIKISSDNYFLFSGCGPRVDVWNIQKRIHDAPENTENMGFVTAI</sequence>
<evidence type="ECO:0000313" key="5">
    <source>
        <dbReference type="Proteomes" id="UP000270094"/>
    </source>
</evidence>
<dbReference type="PROSITE" id="PS50082">
    <property type="entry name" value="WD_REPEATS_2"/>
    <property type="match status" value="1"/>
</dbReference>
<protein>
    <submittedName>
        <fullName evidence="4">Uncharacterized protein</fullName>
    </submittedName>
</protein>
<dbReference type="PROSITE" id="PS50294">
    <property type="entry name" value="WD_REPEATS_REGION"/>
    <property type="match status" value="1"/>
</dbReference>
<feature type="repeat" description="WD" evidence="3">
    <location>
        <begin position="3"/>
        <end position="44"/>
    </location>
</feature>
<evidence type="ECO:0000256" key="3">
    <source>
        <dbReference type="PROSITE-ProRule" id="PRU00221"/>
    </source>
</evidence>
<gene>
    <name evidence="4" type="ORF">SVUK_LOCUS3957</name>
</gene>
<dbReference type="SMART" id="SM00320">
    <property type="entry name" value="WD40"/>
    <property type="match status" value="4"/>
</dbReference>
<dbReference type="PANTHER" id="PTHR19848:SF8">
    <property type="entry name" value="F-BOX AND WD REPEAT DOMAIN CONTAINING 7"/>
    <property type="match status" value="1"/>
</dbReference>
<keyword evidence="1 3" id="KW-0853">WD repeat</keyword>
<dbReference type="InterPro" id="IPR001680">
    <property type="entry name" value="WD40_rpt"/>
</dbReference>
<organism evidence="4 5">
    <name type="scientific">Strongylus vulgaris</name>
    <name type="common">Blood worm</name>
    <dbReference type="NCBI Taxonomy" id="40348"/>
    <lineage>
        <taxon>Eukaryota</taxon>
        <taxon>Metazoa</taxon>
        <taxon>Ecdysozoa</taxon>
        <taxon>Nematoda</taxon>
        <taxon>Chromadorea</taxon>
        <taxon>Rhabditida</taxon>
        <taxon>Rhabditina</taxon>
        <taxon>Rhabditomorpha</taxon>
        <taxon>Strongyloidea</taxon>
        <taxon>Strongylidae</taxon>
        <taxon>Strongylus</taxon>
    </lineage>
</organism>
<name>A0A3P7IPP3_STRVU</name>
<keyword evidence="2" id="KW-0677">Repeat</keyword>
<keyword evidence="5" id="KW-1185">Reference proteome</keyword>
<dbReference type="SUPFAM" id="SSF50978">
    <property type="entry name" value="WD40 repeat-like"/>
    <property type="match status" value="1"/>
</dbReference>